<reference evidence="1" key="1">
    <citation type="submission" date="2014-09" db="EMBL/GenBank/DDBJ databases">
        <authorList>
            <person name="Magalhaes I.L.F."/>
            <person name="Oliveira U."/>
            <person name="Santos F.R."/>
            <person name="Vidigal T.H.D.A."/>
            <person name="Brescovit A.D."/>
            <person name="Santos A.J."/>
        </authorList>
    </citation>
    <scope>NUCLEOTIDE SEQUENCE</scope>
    <source>
        <tissue evidence="1">Shoot tissue taken approximately 20 cm above the soil surface</tissue>
    </source>
</reference>
<dbReference type="AlphaFoldDB" id="A0A0A9H4L0"/>
<protein>
    <submittedName>
        <fullName evidence="1">Uncharacterized protein</fullName>
    </submittedName>
</protein>
<evidence type="ECO:0000313" key="1">
    <source>
        <dbReference type="EMBL" id="JAE27838.1"/>
    </source>
</evidence>
<dbReference type="EMBL" id="GBRH01170058">
    <property type="protein sequence ID" value="JAE27838.1"/>
    <property type="molecule type" value="Transcribed_RNA"/>
</dbReference>
<organism evidence="1">
    <name type="scientific">Arundo donax</name>
    <name type="common">Giant reed</name>
    <name type="synonym">Donax arundinaceus</name>
    <dbReference type="NCBI Taxonomy" id="35708"/>
    <lineage>
        <taxon>Eukaryota</taxon>
        <taxon>Viridiplantae</taxon>
        <taxon>Streptophyta</taxon>
        <taxon>Embryophyta</taxon>
        <taxon>Tracheophyta</taxon>
        <taxon>Spermatophyta</taxon>
        <taxon>Magnoliopsida</taxon>
        <taxon>Liliopsida</taxon>
        <taxon>Poales</taxon>
        <taxon>Poaceae</taxon>
        <taxon>PACMAD clade</taxon>
        <taxon>Arundinoideae</taxon>
        <taxon>Arundineae</taxon>
        <taxon>Arundo</taxon>
    </lineage>
</organism>
<name>A0A0A9H4L0_ARUDO</name>
<sequence length="26" mass="3036">MLVIFKSTSYSGRSVPRKALYKVLYQ</sequence>
<reference evidence="1" key="2">
    <citation type="journal article" date="2015" name="Data Brief">
        <title>Shoot transcriptome of the giant reed, Arundo donax.</title>
        <authorList>
            <person name="Barrero R.A."/>
            <person name="Guerrero F.D."/>
            <person name="Moolhuijzen P."/>
            <person name="Goolsby J.A."/>
            <person name="Tidwell J."/>
            <person name="Bellgard S.E."/>
            <person name="Bellgard M.I."/>
        </authorList>
    </citation>
    <scope>NUCLEOTIDE SEQUENCE</scope>
    <source>
        <tissue evidence="1">Shoot tissue taken approximately 20 cm above the soil surface</tissue>
    </source>
</reference>
<accession>A0A0A9H4L0</accession>
<proteinExistence type="predicted"/>